<dbReference type="Proteomes" id="UP000287651">
    <property type="component" value="Unassembled WGS sequence"/>
</dbReference>
<organism evidence="13 14">
    <name type="scientific">Ensete ventricosum</name>
    <name type="common">Abyssinian banana</name>
    <name type="synonym">Musa ensete</name>
    <dbReference type="NCBI Taxonomy" id="4639"/>
    <lineage>
        <taxon>Eukaryota</taxon>
        <taxon>Viridiplantae</taxon>
        <taxon>Streptophyta</taxon>
        <taxon>Embryophyta</taxon>
        <taxon>Tracheophyta</taxon>
        <taxon>Spermatophyta</taxon>
        <taxon>Magnoliopsida</taxon>
        <taxon>Liliopsida</taxon>
        <taxon>Zingiberales</taxon>
        <taxon>Musaceae</taxon>
        <taxon>Ensete</taxon>
    </lineage>
</organism>
<evidence type="ECO:0008006" key="15">
    <source>
        <dbReference type="Google" id="ProtNLM"/>
    </source>
</evidence>
<proteinExistence type="inferred from homology"/>
<dbReference type="Pfam" id="PF17766">
    <property type="entry name" value="fn3_6"/>
    <property type="match status" value="1"/>
</dbReference>
<dbReference type="Pfam" id="PF02991">
    <property type="entry name" value="ATG8"/>
    <property type="match status" value="1"/>
</dbReference>
<dbReference type="GO" id="GO:0016020">
    <property type="term" value="C:membrane"/>
    <property type="evidence" value="ECO:0007669"/>
    <property type="project" value="UniProtKB-SubCell"/>
</dbReference>
<dbReference type="SUPFAM" id="SSF52743">
    <property type="entry name" value="Subtilisin-like"/>
    <property type="match status" value="1"/>
</dbReference>
<dbReference type="GO" id="GO:0005776">
    <property type="term" value="C:autophagosome"/>
    <property type="evidence" value="ECO:0007669"/>
    <property type="project" value="UniProtKB-ARBA"/>
</dbReference>
<comment type="subunit">
    <text evidence="4">Interacts with ATG4.</text>
</comment>
<evidence type="ECO:0000256" key="10">
    <source>
        <dbReference type="ARBA" id="ARBA00023288"/>
    </source>
</evidence>
<dbReference type="EMBL" id="AMZH03004669">
    <property type="protein sequence ID" value="RRT68524.1"/>
    <property type="molecule type" value="Genomic_DNA"/>
</dbReference>
<evidence type="ECO:0000256" key="7">
    <source>
        <dbReference type="ARBA" id="ARBA00022786"/>
    </source>
</evidence>
<dbReference type="FunFam" id="2.60.40.2310:FF:000001">
    <property type="entry name" value="Subtilisin-like protease SBT1.5"/>
    <property type="match status" value="1"/>
</dbReference>
<evidence type="ECO:0000256" key="3">
    <source>
        <dbReference type="ARBA" id="ARBA00011073"/>
    </source>
</evidence>
<evidence type="ECO:0000256" key="8">
    <source>
        <dbReference type="ARBA" id="ARBA00022825"/>
    </source>
</evidence>
<evidence type="ECO:0000259" key="11">
    <source>
        <dbReference type="Pfam" id="PF00082"/>
    </source>
</evidence>
<keyword evidence="6" id="KW-0732">Signal</keyword>
<comment type="caution">
    <text evidence="13">The sequence shown here is derived from an EMBL/GenBank/DDBJ whole genome shotgun (WGS) entry which is preliminary data.</text>
</comment>
<dbReference type="SUPFAM" id="SSF54236">
    <property type="entry name" value="Ubiquitin-like"/>
    <property type="match status" value="1"/>
</dbReference>
<evidence type="ECO:0000256" key="5">
    <source>
        <dbReference type="ARBA" id="ARBA00022670"/>
    </source>
</evidence>
<evidence type="ECO:0000313" key="13">
    <source>
        <dbReference type="EMBL" id="RRT68524.1"/>
    </source>
</evidence>
<dbReference type="PANTHER" id="PTHR10795">
    <property type="entry name" value="PROPROTEIN CONVERTASE SUBTILISIN/KEXIN"/>
    <property type="match status" value="1"/>
</dbReference>
<feature type="domain" description="Peptidase S8/S53" evidence="11">
    <location>
        <begin position="118"/>
        <end position="234"/>
    </location>
</feature>
<accession>A0A426ZX12</accession>
<feature type="domain" description="Subtilisin-like protease fibronectin type-III" evidence="12">
    <location>
        <begin position="425"/>
        <end position="522"/>
    </location>
</feature>
<dbReference type="InterPro" id="IPR036852">
    <property type="entry name" value="Peptidase_S8/S53_dom_sf"/>
</dbReference>
<dbReference type="GO" id="GO:0004252">
    <property type="term" value="F:serine-type endopeptidase activity"/>
    <property type="evidence" value="ECO:0007669"/>
    <property type="project" value="InterPro"/>
</dbReference>
<keyword evidence="8" id="KW-0378">Hydrolase</keyword>
<evidence type="ECO:0000313" key="14">
    <source>
        <dbReference type="Proteomes" id="UP000287651"/>
    </source>
</evidence>
<feature type="non-terminal residue" evidence="13">
    <location>
        <position position="1"/>
    </location>
</feature>
<comment type="subcellular location">
    <subcellularLocation>
        <location evidence="1">Membrane</location>
    </subcellularLocation>
</comment>
<evidence type="ECO:0000256" key="2">
    <source>
        <dbReference type="ARBA" id="ARBA00007293"/>
    </source>
</evidence>
<evidence type="ECO:0000256" key="9">
    <source>
        <dbReference type="ARBA" id="ARBA00023136"/>
    </source>
</evidence>
<keyword evidence="7" id="KW-0833">Ubl conjugation pathway</keyword>
<dbReference type="AlphaFoldDB" id="A0A426ZX12"/>
<dbReference type="Gene3D" id="2.60.40.2310">
    <property type="match status" value="1"/>
</dbReference>
<evidence type="ECO:0000259" key="12">
    <source>
        <dbReference type="Pfam" id="PF17766"/>
    </source>
</evidence>
<dbReference type="Pfam" id="PF00082">
    <property type="entry name" value="Peptidase_S8"/>
    <property type="match status" value="1"/>
</dbReference>
<evidence type="ECO:0000256" key="6">
    <source>
        <dbReference type="ARBA" id="ARBA00022729"/>
    </source>
</evidence>
<dbReference type="InterPro" id="IPR045051">
    <property type="entry name" value="SBT"/>
</dbReference>
<dbReference type="GO" id="GO:0006508">
    <property type="term" value="P:proteolysis"/>
    <property type="evidence" value="ECO:0007669"/>
    <property type="project" value="UniProtKB-KW"/>
</dbReference>
<name>A0A426ZX12_ENSVE</name>
<evidence type="ECO:0000256" key="1">
    <source>
        <dbReference type="ARBA" id="ARBA00004370"/>
    </source>
</evidence>
<comment type="similarity">
    <text evidence="2">Belongs to the ATG8 family.</text>
</comment>
<reference evidence="13 14" key="1">
    <citation type="journal article" date="2014" name="Agronomy (Basel)">
        <title>A Draft Genome Sequence for Ensete ventricosum, the Drought-Tolerant Tree Against Hunger.</title>
        <authorList>
            <person name="Harrison J."/>
            <person name="Moore K.A."/>
            <person name="Paszkiewicz K."/>
            <person name="Jones T."/>
            <person name="Grant M."/>
            <person name="Ambacheew D."/>
            <person name="Muzemil S."/>
            <person name="Studholme D.J."/>
        </authorList>
    </citation>
    <scope>NUCLEOTIDE SEQUENCE [LARGE SCALE GENOMIC DNA]</scope>
</reference>
<evidence type="ECO:0000256" key="4">
    <source>
        <dbReference type="ARBA" id="ARBA00011579"/>
    </source>
</evidence>
<dbReference type="Gene3D" id="3.40.50.200">
    <property type="entry name" value="Peptidase S8/S53 domain"/>
    <property type="match status" value="1"/>
</dbReference>
<keyword evidence="10" id="KW-0449">Lipoprotein</keyword>
<dbReference type="InterPro" id="IPR029071">
    <property type="entry name" value="Ubiquitin-like_domsf"/>
</dbReference>
<dbReference type="InterPro" id="IPR041469">
    <property type="entry name" value="Subtilisin-like_FN3"/>
</dbReference>
<keyword evidence="5" id="KW-0645">Protease</keyword>
<comment type="similarity">
    <text evidence="3">Belongs to the peptidase S8 family.</text>
</comment>
<dbReference type="InterPro" id="IPR004241">
    <property type="entry name" value="Atg8-like"/>
</dbReference>
<dbReference type="InterPro" id="IPR000209">
    <property type="entry name" value="Peptidase_S8/S53_dom"/>
</dbReference>
<keyword evidence="9" id="KW-0472">Membrane</keyword>
<gene>
    <name evidence="13" type="ORF">B296_00025646</name>
</gene>
<protein>
    <recommendedName>
        <fullName evidence="15">Subtilisin-like protease fibronectin type-III domain-containing protein</fullName>
    </recommendedName>
</protein>
<sequence length="534" mass="57726">LTVGQFVYVVRKRIKLSAEKAIFIFVKNTLPPTGQRHPLHIVYMGERKHENPDDVTASHHDMLTSLLGRSFNDDGYSPVPSRWRGVCQVGDAFGANNCSRKLIGARYYTAGVDESNLSVDYLSPRDYNGHGTFTASVAAGSVVRGASFHGLAVGDARGGAPRARLAVYKAVWGSGRGSGAGNTATVLAAIDDAIHDGVDVLSLSLVVLEEDSFGSLHAVANGITVVYAAGNQGPIPQSLFNTAPWVITSLMEPKTARNRHVSILCSCSPESFNGTDISRSIVLCLAYSLEPTFPTALSNVLDAGGKGLIVAQFTINVLEITKDCSGIICVLVDFDTGYQIGKYIRAERQITSGGRGTDSQCHRERSAVSKSSMVLFERTGHTIPRRSEDPGLVYDIDPKEYYKFFNCTTGRFEICAEVLEPVYYLNLPSISIPDLKTTAAVWRTVTNVGEEVDAVYKASIEPPPGVQMAVEPPTLVFNATAKVRSFKVTFVATHKVQGDYMFGSLTWLDGGGAHAVRMPIAVRVVIRDFYADVA</sequence>
<dbReference type="CDD" id="cd02120">
    <property type="entry name" value="PA_subtilisin_like"/>
    <property type="match status" value="1"/>
</dbReference>
<keyword evidence="8" id="KW-0720">Serine protease</keyword>
<dbReference type="Gene3D" id="3.10.20.90">
    <property type="entry name" value="Phosphatidylinositol 3-kinase Catalytic Subunit, Chain A, domain 1"/>
    <property type="match status" value="1"/>
</dbReference>